<organism evidence="2 3">
    <name type="scientific">Bacillus subtilis</name>
    <dbReference type="NCBI Taxonomy" id="1423"/>
    <lineage>
        <taxon>Bacteria</taxon>
        <taxon>Bacillati</taxon>
        <taxon>Bacillota</taxon>
        <taxon>Bacilli</taxon>
        <taxon>Bacillales</taxon>
        <taxon>Bacillaceae</taxon>
        <taxon>Bacillus</taxon>
    </lineage>
</organism>
<accession>A0AAQ3EQJ6</accession>
<dbReference type="Pfam" id="PF14568">
    <property type="entry name" value="SUKH_6"/>
    <property type="match status" value="1"/>
</dbReference>
<proteinExistence type="predicted"/>
<sequence length="282" mass="32760">MSEIWENSEYDPFRLKDISEDEIKKVEKKLNLTLPEQYKKLIIQQNGGLINFNAFPTDQETSWADDHIEVDHIRGIGKDLGILESEYLIKEWGLPQRLLLIQGDGHNWVALDYRLTNENPPVHYFDLELNNDFKIADSFDEFLSKLYTHEYEEDQEDENLDFDEIRSIDPNDPNDPDAIQKEEVEKILTNKNPMEIHRISLFPIQSVEDLEWLLNIIKHNSLGARGDMAFELADVLMSVVSSYSHQIKSNNLKSVVQEAAQELGKSKNEDAEIILDQLKDFL</sequence>
<evidence type="ECO:0000259" key="1">
    <source>
        <dbReference type="SMART" id="SM00860"/>
    </source>
</evidence>
<dbReference type="EMBL" id="CP125292">
    <property type="protein sequence ID" value="WHM21382.1"/>
    <property type="molecule type" value="Genomic_DNA"/>
</dbReference>
<dbReference type="Proteomes" id="UP001229422">
    <property type="component" value="Chromosome"/>
</dbReference>
<name>A0AAQ3EQJ6_BACIU</name>
<evidence type="ECO:0000313" key="2">
    <source>
        <dbReference type="EMBL" id="WHM21382.1"/>
    </source>
</evidence>
<dbReference type="SUPFAM" id="SSF160631">
    <property type="entry name" value="SMI1/KNR4-like"/>
    <property type="match status" value="1"/>
</dbReference>
<reference evidence="2" key="1">
    <citation type="submission" date="2023-05" db="EMBL/GenBank/DDBJ databases">
        <title>Complete genome sequence of Bacillus subtilis SRCM117797 isolated from Soybean paste.</title>
        <authorList>
            <person name="Abraha H.B."/>
            <person name="Kim K.-P."/>
            <person name="Ryu M.-S."/>
            <person name="Jeong D.-Y."/>
        </authorList>
    </citation>
    <scope>NUCLEOTIDE SEQUENCE</scope>
    <source>
        <strain evidence="2">SRCM117797</strain>
    </source>
</reference>
<feature type="domain" description="Knr4/Smi1-like" evidence="1">
    <location>
        <begin position="17"/>
        <end position="145"/>
    </location>
</feature>
<dbReference type="InterPro" id="IPR037883">
    <property type="entry name" value="Knr4/Smi1-like_sf"/>
</dbReference>
<dbReference type="AlphaFoldDB" id="A0AAQ3EQJ6"/>
<dbReference type="RefSeq" id="WP_041336402.1">
    <property type="nucleotide sequence ID" value="NZ_CP061870.1"/>
</dbReference>
<protein>
    <submittedName>
        <fullName evidence="2">SMI1/KNR4 family protein</fullName>
    </submittedName>
</protein>
<dbReference type="SMART" id="SM00860">
    <property type="entry name" value="SMI1_KNR4"/>
    <property type="match status" value="1"/>
</dbReference>
<evidence type="ECO:0000313" key="3">
    <source>
        <dbReference type="Proteomes" id="UP001229422"/>
    </source>
</evidence>
<dbReference type="InterPro" id="IPR018958">
    <property type="entry name" value="Knr4/Smi1-like_dom"/>
</dbReference>
<gene>
    <name evidence="2" type="ORF">QL281_21835</name>
</gene>
<dbReference type="Gene3D" id="3.40.1580.10">
    <property type="entry name" value="SMI1/KNR4-like"/>
    <property type="match status" value="1"/>
</dbReference>